<sequence>MPDKTSAKKKPPKVAVVEKAPRKVGLPTQLAAIQTKYRNALLDAADQPFAAQGDLIRSALATLLAEKAALGVKDGEEEAGASE</sequence>
<accession>A0AA37WU10</accession>
<reference evidence="2" key="1">
    <citation type="journal article" date="2019" name="Int. J. Syst. Evol. Microbiol.">
        <title>The Global Catalogue of Microorganisms (GCM) 10K type strain sequencing project: providing services to taxonomists for standard genome sequencing and annotation.</title>
        <authorList>
            <consortium name="The Broad Institute Genomics Platform"/>
            <consortium name="The Broad Institute Genome Sequencing Center for Infectious Disease"/>
            <person name="Wu L."/>
            <person name="Ma J."/>
        </authorList>
    </citation>
    <scope>NUCLEOTIDE SEQUENCE [LARGE SCALE GENOMIC DNA]</scope>
    <source>
        <strain evidence="2">NBRC 103632</strain>
    </source>
</reference>
<name>A0AA37WU10_9HYPH</name>
<evidence type="ECO:0000313" key="1">
    <source>
        <dbReference type="EMBL" id="GLS70528.1"/>
    </source>
</evidence>
<organism evidence="1 2">
    <name type="scientific">Methylobacterium tardum</name>
    <dbReference type="NCBI Taxonomy" id="374432"/>
    <lineage>
        <taxon>Bacteria</taxon>
        <taxon>Pseudomonadati</taxon>
        <taxon>Pseudomonadota</taxon>
        <taxon>Alphaproteobacteria</taxon>
        <taxon>Hyphomicrobiales</taxon>
        <taxon>Methylobacteriaceae</taxon>
        <taxon>Methylobacterium</taxon>
    </lineage>
</organism>
<dbReference type="RefSeq" id="WP_192708666.1">
    <property type="nucleotide sequence ID" value="NZ_BPQZ01000022.1"/>
</dbReference>
<keyword evidence="2" id="KW-1185">Reference proteome</keyword>
<dbReference type="Proteomes" id="UP001157440">
    <property type="component" value="Unassembled WGS sequence"/>
</dbReference>
<protein>
    <submittedName>
        <fullName evidence="1">Uncharacterized protein</fullName>
    </submittedName>
</protein>
<comment type="caution">
    <text evidence="1">The sequence shown here is derived from an EMBL/GenBank/DDBJ whole genome shotgun (WGS) entry which is preliminary data.</text>
</comment>
<gene>
    <name evidence="1" type="ORF">GCM10007890_25410</name>
</gene>
<evidence type="ECO:0000313" key="2">
    <source>
        <dbReference type="Proteomes" id="UP001157440"/>
    </source>
</evidence>
<dbReference type="EMBL" id="BSPL01000016">
    <property type="protein sequence ID" value="GLS70528.1"/>
    <property type="molecule type" value="Genomic_DNA"/>
</dbReference>
<dbReference type="AlphaFoldDB" id="A0AA37WU10"/>
<proteinExistence type="predicted"/>